<dbReference type="PANTHER" id="PTHR35526">
    <property type="entry name" value="ANTI-SIGMA-F FACTOR RSBW-RELATED"/>
    <property type="match status" value="1"/>
</dbReference>
<keyword evidence="5" id="KW-1185">Reference proteome</keyword>
<dbReference type="InterPro" id="IPR003594">
    <property type="entry name" value="HATPase_dom"/>
</dbReference>
<dbReference type="CDD" id="cd16936">
    <property type="entry name" value="HATPase_RsbW-like"/>
    <property type="match status" value="1"/>
</dbReference>
<dbReference type="Proteomes" id="UP000283458">
    <property type="component" value="Unassembled WGS sequence"/>
</dbReference>
<keyword evidence="2" id="KW-1133">Transmembrane helix</keyword>
<accession>A0A418VYT0</accession>
<dbReference type="InterPro" id="IPR050267">
    <property type="entry name" value="Anti-sigma-factor_SerPK"/>
</dbReference>
<dbReference type="EMBL" id="QYUL01000002">
    <property type="protein sequence ID" value="RJF82260.1"/>
    <property type="molecule type" value="Genomic_DNA"/>
</dbReference>
<dbReference type="Gene3D" id="3.30.565.10">
    <property type="entry name" value="Histidine kinase-like ATPase, C-terminal domain"/>
    <property type="match status" value="1"/>
</dbReference>
<keyword evidence="4" id="KW-0067">ATP-binding</keyword>
<keyword evidence="4" id="KW-0547">Nucleotide-binding</keyword>
<keyword evidence="1" id="KW-0723">Serine/threonine-protein kinase</keyword>
<keyword evidence="2" id="KW-0812">Transmembrane</keyword>
<protein>
    <submittedName>
        <fullName evidence="4">ATP-binding protein</fullName>
    </submittedName>
</protein>
<dbReference type="AlphaFoldDB" id="A0A418VYT0"/>
<feature type="domain" description="Histidine kinase/HSP90-like ATPase" evidence="3">
    <location>
        <begin position="107"/>
        <end position="236"/>
    </location>
</feature>
<evidence type="ECO:0000256" key="2">
    <source>
        <dbReference type="SAM" id="Phobius"/>
    </source>
</evidence>
<keyword evidence="2" id="KW-0472">Membrane</keyword>
<dbReference type="InterPro" id="IPR036890">
    <property type="entry name" value="HATPase_C_sf"/>
</dbReference>
<dbReference type="GO" id="GO:0005524">
    <property type="term" value="F:ATP binding"/>
    <property type="evidence" value="ECO:0007669"/>
    <property type="project" value="UniProtKB-KW"/>
</dbReference>
<gene>
    <name evidence="4" type="ORF">D3877_19645</name>
</gene>
<dbReference type="Pfam" id="PF13581">
    <property type="entry name" value="HATPase_c_2"/>
    <property type="match status" value="1"/>
</dbReference>
<evidence type="ECO:0000259" key="3">
    <source>
        <dbReference type="Pfam" id="PF13581"/>
    </source>
</evidence>
<evidence type="ECO:0000313" key="5">
    <source>
        <dbReference type="Proteomes" id="UP000283458"/>
    </source>
</evidence>
<dbReference type="GO" id="GO:0004674">
    <property type="term" value="F:protein serine/threonine kinase activity"/>
    <property type="evidence" value="ECO:0007669"/>
    <property type="project" value="UniProtKB-KW"/>
</dbReference>
<keyword evidence="1" id="KW-0808">Transferase</keyword>
<dbReference type="SUPFAM" id="SSF55874">
    <property type="entry name" value="ATPase domain of HSP90 chaperone/DNA topoisomerase II/histidine kinase"/>
    <property type="match status" value="1"/>
</dbReference>
<name>A0A418VYT0_9PROT</name>
<keyword evidence="1" id="KW-0418">Kinase</keyword>
<sequence>MAATRSTRVARAIRTAIGNLGGPRRPFNLWVGPVAVLSLCALPAPMTIFPGQPPRPGSREATKGIELVRKPADHHIQTTPRLNAERAITPRRRRQHRMSDQLELDLRADLSELARLAETVDDFADRNGLPPDIAFKLNLCLDELITNIVTYGYADATSAPARAITVRLGCDDATLQVEIEDKAAPFDPFTEVAAPDLTSDVEDRPIGGLGVFLVKQTMDRADYRRDAGRNLVRLTKFLAGRPA</sequence>
<proteinExistence type="predicted"/>
<evidence type="ECO:0000256" key="1">
    <source>
        <dbReference type="ARBA" id="ARBA00022527"/>
    </source>
</evidence>
<reference evidence="4 5" key="1">
    <citation type="submission" date="2018-09" db="EMBL/GenBank/DDBJ databases">
        <authorList>
            <person name="Zhu H."/>
        </authorList>
    </citation>
    <scope>NUCLEOTIDE SEQUENCE [LARGE SCALE GENOMIC DNA]</scope>
    <source>
        <strain evidence="4 5">K2W22B-5</strain>
    </source>
</reference>
<comment type="caution">
    <text evidence="4">The sequence shown here is derived from an EMBL/GenBank/DDBJ whole genome shotgun (WGS) entry which is preliminary data.</text>
</comment>
<organism evidence="4 5">
    <name type="scientific">Azospirillum cavernae</name>
    <dbReference type="NCBI Taxonomy" id="2320860"/>
    <lineage>
        <taxon>Bacteria</taxon>
        <taxon>Pseudomonadati</taxon>
        <taxon>Pseudomonadota</taxon>
        <taxon>Alphaproteobacteria</taxon>
        <taxon>Rhodospirillales</taxon>
        <taxon>Azospirillaceae</taxon>
        <taxon>Azospirillum</taxon>
    </lineage>
</organism>
<dbReference type="PANTHER" id="PTHR35526:SF6">
    <property type="entry name" value="SLR1861 PROTEIN"/>
    <property type="match status" value="1"/>
</dbReference>
<feature type="transmembrane region" description="Helical" evidence="2">
    <location>
        <begin position="29"/>
        <end position="49"/>
    </location>
</feature>
<evidence type="ECO:0000313" key="4">
    <source>
        <dbReference type="EMBL" id="RJF82260.1"/>
    </source>
</evidence>